<comment type="similarity">
    <text evidence="1">Belongs to the type-B carboxylesterase/lipase family.</text>
</comment>
<feature type="domain" description="Carboxylesterase type B" evidence="6">
    <location>
        <begin position="62"/>
        <end position="196"/>
    </location>
</feature>
<dbReference type="InterPro" id="IPR002018">
    <property type="entry name" value="CarbesteraseB"/>
</dbReference>
<dbReference type="EC" id="3.1.1.1" evidence="5"/>
<protein>
    <recommendedName>
        <fullName evidence="5">carboxylesterase</fullName>
        <ecNumber evidence="5">3.1.1.1</ecNumber>
    </recommendedName>
</protein>
<evidence type="ECO:0000313" key="7">
    <source>
        <dbReference type="EMBL" id="CAG6517437.1"/>
    </source>
</evidence>
<dbReference type="AlphaFoldDB" id="A0A8D8GP58"/>
<dbReference type="EMBL" id="HBUE01280828">
    <property type="protein sequence ID" value="CAG6568961.1"/>
    <property type="molecule type" value="Transcribed_RNA"/>
</dbReference>
<keyword evidence="4" id="KW-0325">Glycoprotein</keyword>
<dbReference type="SUPFAM" id="SSF53474">
    <property type="entry name" value="alpha/beta-Hydrolases"/>
    <property type="match status" value="1"/>
</dbReference>
<evidence type="ECO:0000256" key="4">
    <source>
        <dbReference type="ARBA" id="ARBA00023180"/>
    </source>
</evidence>
<keyword evidence="3" id="KW-0378">Hydrolase</keyword>
<evidence type="ECO:0000256" key="3">
    <source>
        <dbReference type="ARBA" id="ARBA00022801"/>
    </source>
</evidence>
<dbReference type="PANTHER" id="PTHR43142">
    <property type="entry name" value="CARBOXYLIC ESTER HYDROLASE"/>
    <property type="match status" value="1"/>
</dbReference>
<dbReference type="PANTHER" id="PTHR43142:SF1">
    <property type="entry name" value="CARBOXYLIC ESTER HYDROLASE"/>
    <property type="match status" value="1"/>
</dbReference>
<dbReference type="EMBL" id="HBUE01175305">
    <property type="protein sequence ID" value="CAG6517437.1"/>
    <property type="molecule type" value="Transcribed_RNA"/>
</dbReference>
<dbReference type="Gene3D" id="3.40.50.1820">
    <property type="entry name" value="alpha/beta hydrolase"/>
    <property type="match status" value="1"/>
</dbReference>
<accession>A0A8D8GP58</accession>
<evidence type="ECO:0000256" key="2">
    <source>
        <dbReference type="ARBA" id="ARBA00022487"/>
    </source>
</evidence>
<proteinExistence type="inferred from homology"/>
<dbReference type="InterPro" id="IPR029058">
    <property type="entry name" value="AB_hydrolase_fold"/>
</dbReference>
<reference evidence="7" key="1">
    <citation type="submission" date="2021-05" db="EMBL/GenBank/DDBJ databases">
        <authorList>
            <person name="Alioto T."/>
            <person name="Alioto T."/>
            <person name="Gomez Garrido J."/>
        </authorList>
    </citation>
    <scope>NUCLEOTIDE SEQUENCE</scope>
</reference>
<sequence length="211" mass="24603">MKRLETMHFPLSRSFSSKNKRYRSRPSQIWYRSLVIMQTSLLVIFRRNYTTYIRGLFDTYFPQTSNRHNHFSSPLYFYIFSYMSELNKLRELSQAPASCPGAAHGDDLCYLFSSSFFNTDNTSKSSPARAYRTTMCKLWTNFAKLGTPTPDNSLGFRWSSVQEAVGLNGQFELHALDLNDRPTMVANPFAERFNFWKALFQQYNGSHLNIN</sequence>
<dbReference type="Pfam" id="PF00135">
    <property type="entry name" value="COesterase"/>
    <property type="match status" value="1"/>
</dbReference>
<dbReference type="GO" id="GO:0106435">
    <property type="term" value="F:carboxylesterase activity"/>
    <property type="evidence" value="ECO:0007669"/>
    <property type="project" value="UniProtKB-EC"/>
</dbReference>
<evidence type="ECO:0000256" key="5">
    <source>
        <dbReference type="ARBA" id="ARBA00039155"/>
    </source>
</evidence>
<evidence type="ECO:0000259" key="6">
    <source>
        <dbReference type="Pfam" id="PF00135"/>
    </source>
</evidence>
<keyword evidence="2" id="KW-0719">Serine esterase</keyword>
<evidence type="ECO:0000256" key="1">
    <source>
        <dbReference type="ARBA" id="ARBA00005964"/>
    </source>
</evidence>
<organism evidence="7">
    <name type="scientific">Culex pipiens</name>
    <name type="common">House mosquito</name>
    <dbReference type="NCBI Taxonomy" id="7175"/>
    <lineage>
        <taxon>Eukaryota</taxon>
        <taxon>Metazoa</taxon>
        <taxon>Ecdysozoa</taxon>
        <taxon>Arthropoda</taxon>
        <taxon>Hexapoda</taxon>
        <taxon>Insecta</taxon>
        <taxon>Pterygota</taxon>
        <taxon>Neoptera</taxon>
        <taxon>Endopterygota</taxon>
        <taxon>Diptera</taxon>
        <taxon>Nematocera</taxon>
        <taxon>Culicoidea</taxon>
        <taxon>Culicidae</taxon>
        <taxon>Culicinae</taxon>
        <taxon>Culicini</taxon>
        <taxon>Culex</taxon>
        <taxon>Culex</taxon>
    </lineage>
</organism>
<name>A0A8D8GP58_CULPI</name>